<dbReference type="OrthoDB" id="6110560at2759"/>
<organism evidence="4 5">
    <name type="scientific">Dibothriocephalus latus</name>
    <name type="common">Fish tapeworm</name>
    <name type="synonym">Diphyllobothrium latum</name>
    <dbReference type="NCBI Taxonomy" id="60516"/>
    <lineage>
        <taxon>Eukaryota</taxon>
        <taxon>Metazoa</taxon>
        <taxon>Spiralia</taxon>
        <taxon>Lophotrochozoa</taxon>
        <taxon>Platyhelminthes</taxon>
        <taxon>Cestoda</taxon>
        <taxon>Eucestoda</taxon>
        <taxon>Diphyllobothriidea</taxon>
        <taxon>Diphyllobothriidae</taxon>
        <taxon>Dibothriocephalus</taxon>
    </lineage>
</organism>
<evidence type="ECO:0000313" key="5">
    <source>
        <dbReference type="Proteomes" id="UP000281553"/>
    </source>
</evidence>
<dbReference type="InterPro" id="IPR031424">
    <property type="entry name" value="QVR-like"/>
</dbReference>
<keyword evidence="1 3" id="KW-0732">Signal</keyword>
<feature type="chain" id="PRO_5018060608" description="Protein quiver" evidence="3">
    <location>
        <begin position="21"/>
        <end position="83"/>
    </location>
</feature>
<reference evidence="4 5" key="1">
    <citation type="submission" date="2018-11" db="EMBL/GenBank/DDBJ databases">
        <authorList>
            <consortium name="Pathogen Informatics"/>
        </authorList>
    </citation>
    <scope>NUCLEOTIDE SEQUENCE [LARGE SCALE GENOMIC DNA]</scope>
</reference>
<dbReference type="GO" id="GO:0032222">
    <property type="term" value="P:regulation of synaptic transmission, cholinergic"/>
    <property type="evidence" value="ECO:0007669"/>
    <property type="project" value="InterPro"/>
</dbReference>
<keyword evidence="5" id="KW-1185">Reference proteome</keyword>
<name>A0A3P7MZK6_DIBLA</name>
<feature type="signal peptide" evidence="3">
    <location>
        <begin position="1"/>
        <end position="20"/>
    </location>
</feature>
<proteinExistence type="predicted"/>
<evidence type="ECO:0008006" key="6">
    <source>
        <dbReference type="Google" id="ProtNLM"/>
    </source>
</evidence>
<dbReference type="Proteomes" id="UP000281553">
    <property type="component" value="Unassembled WGS sequence"/>
</dbReference>
<gene>
    <name evidence="4" type="ORF">DILT_LOCUS15390</name>
</gene>
<evidence type="ECO:0000256" key="1">
    <source>
        <dbReference type="ARBA" id="ARBA00022729"/>
    </source>
</evidence>
<dbReference type="EMBL" id="UYRU01078844">
    <property type="protein sequence ID" value="VDN29563.1"/>
    <property type="molecule type" value="Genomic_DNA"/>
</dbReference>
<sequence>MADLLKPILPVLLVLALTAAEQSVGYGPNLKCYQCASIVQPHCDDPFDNRTAILEPCPNDGLNYSRCLKKIIEGRFMKVFSFY</sequence>
<evidence type="ECO:0000313" key="4">
    <source>
        <dbReference type="EMBL" id="VDN29563.1"/>
    </source>
</evidence>
<protein>
    <recommendedName>
        <fullName evidence="6">Protein quiver</fullName>
    </recommendedName>
</protein>
<dbReference type="GO" id="GO:0030431">
    <property type="term" value="P:sleep"/>
    <property type="evidence" value="ECO:0007669"/>
    <property type="project" value="InterPro"/>
</dbReference>
<evidence type="ECO:0000256" key="2">
    <source>
        <dbReference type="ARBA" id="ARBA00023180"/>
    </source>
</evidence>
<keyword evidence="2" id="KW-0325">Glycoprotein</keyword>
<dbReference type="AlphaFoldDB" id="A0A3P7MZK6"/>
<accession>A0A3P7MZK6</accession>
<dbReference type="Pfam" id="PF17064">
    <property type="entry name" value="QVR"/>
    <property type="match status" value="1"/>
</dbReference>
<evidence type="ECO:0000256" key="3">
    <source>
        <dbReference type="SAM" id="SignalP"/>
    </source>
</evidence>